<evidence type="ECO:0000256" key="6">
    <source>
        <dbReference type="SAM" id="Phobius"/>
    </source>
</evidence>
<organism evidence="7 8">
    <name type="scientific">Exilibacterium tricleocarpae</name>
    <dbReference type="NCBI Taxonomy" id="2591008"/>
    <lineage>
        <taxon>Bacteria</taxon>
        <taxon>Pseudomonadati</taxon>
        <taxon>Pseudomonadota</taxon>
        <taxon>Gammaproteobacteria</taxon>
        <taxon>Cellvibrionales</taxon>
        <taxon>Cellvibrionaceae</taxon>
        <taxon>Exilibacterium</taxon>
    </lineage>
</organism>
<dbReference type="PANTHER" id="PTHR30086:SF20">
    <property type="entry name" value="ARGININE EXPORTER PROTEIN ARGO-RELATED"/>
    <property type="match status" value="1"/>
</dbReference>
<dbReference type="GO" id="GO:0015171">
    <property type="term" value="F:amino acid transmembrane transporter activity"/>
    <property type="evidence" value="ECO:0007669"/>
    <property type="project" value="TreeGrafter"/>
</dbReference>
<dbReference type="Pfam" id="PF01810">
    <property type="entry name" value="LysE"/>
    <property type="match status" value="1"/>
</dbReference>
<evidence type="ECO:0000256" key="5">
    <source>
        <dbReference type="ARBA" id="ARBA00023136"/>
    </source>
</evidence>
<reference evidence="7 8" key="1">
    <citation type="submission" date="2019-06" db="EMBL/GenBank/DDBJ databases">
        <title>Whole genome sequence for Cellvibrionaceae sp. R142.</title>
        <authorList>
            <person name="Wang G."/>
        </authorList>
    </citation>
    <scope>NUCLEOTIDE SEQUENCE [LARGE SCALE GENOMIC DNA]</scope>
    <source>
        <strain evidence="7 8">R142</strain>
    </source>
</reference>
<keyword evidence="2" id="KW-1003">Cell membrane</keyword>
<dbReference type="InterPro" id="IPR001123">
    <property type="entry name" value="LeuE-type"/>
</dbReference>
<keyword evidence="4 6" id="KW-1133">Transmembrane helix</keyword>
<evidence type="ECO:0000256" key="1">
    <source>
        <dbReference type="ARBA" id="ARBA00004651"/>
    </source>
</evidence>
<keyword evidence="8" id="KW-1185">Reference proteome</keyword>
<sequence>MIGLAAIPSSSVALVVVRSATRNVPNGIAAALGIVTGDLIFVLMAILGLSALSEATGAFFAIIRYIAAGYLIWFGIGLVRSLSLPGPRKTETAKGGLVASFVSGLALTLGDIKAILFYASLFPTFVDMALLETSDIVTITAITLFAVGGIKIAYAFAAKAVVSSSRGFVYGRFVRAGTGGLMIGAGTYFVVKT</sequence>
<accession>A0A545T054</accession>
<dbReference type="PANTHER" id="PTHR30086">
    <property type="entry name" value="ARGININE EXPORTER PROTEIN ARGO"/>
    <property type="match status" value="1"/>
</dbReference>
<protein>
    <submittedName>
        <fullName evidence="7">LysE family translocator</fullName>
    </submittedName>
</protein>
<dbReference type="Proteomes" id="UP000319732">
    <property type="component" value="Unassembled WGS sequence"/>
</dbReference>
<dbReference type="AlphaFoldDB" id="A0A545T054"/>
<feature type="transmembrane region" description="Helical" evidence="6">
    <location>
        <begin position="58"/>
        <end position="76"/>
    </location>
</feature>
<evidence type="ECO:0000256" key="4">
    <source>
        <dbReference type="ARBA" id="ARBA00022989"/>
    </source>
</evidence>
<dbReference type="EMBL" id="VHSG01000024">
    <property type="protein sequence ID" value="TQV70605.1"/>
    <property type="molecule type" value="Genomic_DNA"/>
</dbReference>
<feature type="transmembrane region" description="Helical" evidence="6">
    <location>
        <begin position="28"/>
        <end position="52"/>
    </location>
</feature>
<evidence type="ECO:0000256" key="2">
    <source>
        <dbReference type="ARBA" id="ARBA00022475"/>
    </source>
</evidence>
<evidence type="ECO:0000256" key="3">
    <source>
        <dbReference type="ARBA" id="ARBA00022692"/>
    </source>
</evidence>
<comment type="caution">
    <text evidence="7">The sequence shown here is derived from an EMBL/GenBank/DDBJ whole genome shotgun (WGS) entry which is preliminary data.</text>
</comment>
<dbReference type="GO" id="GO:0005886">
    <property type="term" value="C:plasma membrane"/>
    <property type="evidence" value="ECO:0007669"/>
    <property type="project" value="UniProtKB-SubCell"/>
</dbReference>
<feature type="transmembrane region" description="Helical" evidence="6">
    <location>
        <begin position="97"/>
        <end position="116"/>
    </location>
</feature>
<proteinExistence type="predicted"/>
<comment type="subcellular location">
    <subcellularLocation>
        <location evidence="1">Cell membrane</location>
        <topology evidence="1">Multi-pass membrane protein</topology>
    </subcellularLocation>
</comment>
<evidence type="ECO:0000313" key="8">
    <source>
        <dbReference type="Proteomes" id="UP000319732"/>
    </source>
</evidence>
<evidence type="ECO:0000313" key="7">
    <source>
        <dbReference type="EMBL" id="TQV70605.1"/>
    </source>
</evidence>
<dbReference type="OrthoDB" id="9804822at2"/>
<feature type="transmembrane region" description="Helical" evidence="6">
    <location>
        <begin position="136"/>
        <end position="157"/>
    </location>
</feature>
<feature type="transmembrane region" description="Helical" evidence="6">
    <location>
        <begin position="169"/>
        <end position="191"/>
    </location>
</feature>
<keyword evidence="3 6" id="KW-0812">Transmembrane</keyword>
<keyword evidence="5 6" id="KW-0472">Membrane</keyword>
<gene>
    <name evidence="7" type="ORF">FKG94_21430</name>
</gene>
<name>A0A545T054_9GAMM</name>